<reference evidence="2 3" key="1">
    <citation type="submission" date="2019-01" db="EMBL/GenBank/DDBJ databases">
        <title>Complete genome of a denitifying bacterium Halomons sp. BC-M4-5.</title>
        <authorList>
            <person name="Wang L."/>
            <person name="Shao Z."/>
        </authorList>
    </citation>
    <scope>NUCLEOTIDE SEQUENCE [LARGE SCALE GENOMIC DNA]</scope>
    <source>
        <strain evidence="2 3">BC-M4-5</strain>
    </source>
</reference>
<dbReference type="InterPro" id="IPR053716">
    <property type="entry name" value="Flag_assembly_chemotaxis_eff"/>
</dbReference>
<protein>
    <recommendedName>
        <fullName evidence="4">Type III secretion protein</fullName>
    </recommendedName>
</protein>
<evidence type="ECO:0008006" key="4">
    <source>
        <dbReference type="Google" id="ProtNLM"/>
    </source>
</evidence>
<dbReference type="KEGG" id="htx:EKK97_05005"/>
<dbReference type="AlphaFoldDB" id="A0A6I6SR55"/>
<sequence length="162" mass="19192">MNDRQRLERLMTLRERRERQAASALLEQRRRYRHEAGRLDELDQTLERERSEFDRLEQAWFEAAEGETLSPAELEQARQALDDHYHRQAELARVRSAVERERSRLLDECERQAEIWKRRAHAREALEKLLARRQEADRIKEEGRLEADLEDGPAQGGPPGEA</sequence>
<organism evidence="2 3">
    <name type="scientific">Billgrantia tianxiuensis</name>
    <dbReference type="NCBI Taxonomy" id="2497861"/>
    <lineage>
        <taxon>Bacteria</taxon>
        <taxon>Pseudomonadati</taxon>
        <taxon>Pseudomonadota</taxon>
        <taxon>Gammaproteobacteria</taxon>
        <taxon>Oceanospirillales</taxon>
        <taxon>Halomonadaceae</taxon>
        <taxon>Billgrantia</taxon>
    </lineage>
</organism>
<evidence type="ECO:0000256" key="1">
    <source>
        <dbReference type="SAM" id="MobiDB-lite"/>
    </source>
</evidence>
<accession>A0A6I6SR55</accession>
<dbReference type="OrthoDB" id="6174005at2"/>
<dbReference type="Proteomes" id="UP000464013">
    <property type="component" value="Chromosome"/>
</dbReference>
<proteinExistence type="predicted"/>
<feature type="region of interest" description="Disordered" evidence="1">
    <location>
        <begin position="140"/>
        <end position="162"/>
    </location>
</feature>
<keyword evidence="3" id="KW-1185">Reference proteome</keyword>
<dbReference type="EMBL" id="CP035042">
    <property type="protein sequence ID" value="QHC49103.1"/>
    <property type="molecule type" value="Genomic_DNA"/>
</dbReference>
<dbReference type="Gene3D" id="1.10.287.1700">
    <property type="match status" value="1"/>
</dbReference>
<evidence type="ECO:0000313" key="3">
    <source>
        <dbReference type="Proteomes" id="UP000464013"/>
    </source>
</evidence>
<dbReference type="RefSeq" id="WP_159549820.1">
    <property type="nucleotide sequence ID" value="NZ_CP035042.1"/>
</dbReference>
<gene>
    <name evidence="2" type="ORF">EKK97_05005</name>
</gene>
<evidence type="ECO:0000313" key="2">
    <source>
        <dbReference type="EMBL" id="QHC49103.1"/>
    </source>
</evidence>
<name>A0A6I6SR55_9GAMM</name>